<keyword evidence="2" id="KW-1185">Reference proteome</keyword>
<evidence type="ECO:0000313" key="1">
    <source>
        <dbReference type="EMBL" id="KAJ8884747.1"/>
    </source>
</evidence>
<organism evidence="1 2">
    <name type="scientific">Dryococelus australis</name>
    <dbReference type="NCBI Taxonomy" id="614101"/>
    <lineage>
        <taxon>Eukaryota</taxon>
        <taxon>Metazoa</taxon>
        <taxon>Ecdysozoa</taxon>
        <taxon>Arthropoda</taxon>
        <taxon>Hexapoda</taxon>
        <taxon>Insecta</taxon>
        <taxon>Pterygota</taxon>
        <taxon>Neoptera</taxon>
        <taxon>Polyneoptera</taxon>
        <taxon>Phasmatodea</taxon>
        <taxon>Verophasmatodea</taxon>
        <taxon>Anareolatae</taxon>
        <taxon>Phasmatidae</taxon>
        <taxon>Eurycanthinae</taxon>
        <taxon>Dryococelus</taxon>
    </lineage>
</organism>
<dbReference type="EMBL" id="JARBHB010000004">
    <property type="protein sequence ID" value="KAJ8884747.1"/>
    <property type="molecule type" value="Genomic_DNA"/>
</dbReference>
<sequence>MRLHTQLPTHYTEEFENVMQGIYFDATAKLLSKMSVATSASVKLTLKKTVALSRDKLSSLMAADPGK</sequence>
<gene>
    <name evidence="1" type="ORF">PR048_010943</name>
</gene>
<protein>
    <submittedName>
        <fullName evidence="1">Uncharacterized protein</fullName>
    </submittedName>
</protein>
<name>A0ABQ9HKA3_9NEOP</name>
<reference evidence="1 2" key="1">
    <citation type="submission" date="2023-02" db="EMBL/GenBank/DDBJ databases">
        <title>LHISI_Scaffold_Assembly.</title>
        <authorList>
            <person name="Stuart O.P."/>
            <person name="Cleave R."/>
            <person name="Magrath M.J.L."/>
            <person name="Mikheyev A.S."/>
        </authorList>
    </citation>
    <scope>NUCLEOTIDE SEQUENCE [LARGE SCALE GENOMIC DNA]</scope>
    <source>
        <strain evidence="1">Daus_M_001</strain>
        <tissue evidence="1">Leg muscle</tissue>
    </source>
</reference>
<accession>A0ABQ9HKA3</accession>
<proteinExistence type="predicted"/>
<dbReference type="Proteomes" id="UP001159363">
    <property type="component" value="Chromosome X"/>
</dbReference>
<comment type="caution">
    <text evidence="1">The sequence shown here is derived from an EMBL/GenBank/DDBJ whole genome shotgun (WGS) entry which is preliminary data.</text>
</comment>
<evidence type="ECO:0000313" key="2">
    <source>
        <dbReference type="Proteomes" id="UP001159363"/>
    </source>
</evidence>